<dbReference type="InterPro" id="IPR010559">
    <property type="entry name" value="Sig_transdc_His_kin_internal"/>
</dbReference>
<dbReference type="InterPro" id="IPR036890">
    <property type="entry name" value="HATPase_C_sf"/>
</dbReference>
<evidence type="ECO:0000256" key="1">
    <source>
        <dbReference type="SAM" id="Phobius"/>
    </source>
</evidence>
<dbReference type="Proteomes" id="UP000033121">
    <property type="component" value="Unassembled WGS sequence"/>
</dbReference>
<protein>
    <submittedName>
        <fullName evidence="3">Putative two-component histidine kinase</fullName>
    </submittedName>
</protein>
<feature type="domain" description="Signal transduction histidine kinase internal region" evidence="2">
    <location>
        <begin position="155"/>
        <end position="231"/>
    </location>
</feature>
<keyword evidence="1" id="KW-1133">Transmembrane helix</keyword>
<feature type="transmembrane region" description="Helical" evidence="1">
    <location>
        <begin position="38"/>
        <end position="57"/>
    </location>
</feature>
<keyword evidence="3" id="KW-0808">Transferase</keyword>
<dbReference type="AlphaFoldDB" id="A0A0E9MZX0"/>
<dbReference type="EMBL" id="BBWV01000002">
    <property type="protein sequence ID" value="GAO43302.1"/>
    <property type="molecule type" value="Genomic_DNA"/>
</dbReference>
<sequence length="358" mass="41625">MYHLPFWFVYHYLWWTLTIGSVWAVANNLFFTPYSIKFLFYVIFQALCVYFNLYYLIPRYLAKGRYWWYAGLLLLTMLVTAILIVPGYYVSAWLSGRDFQELYGIPPSHYSYFFQINTFPSTVASTTLGMSLKLAGNWIRSRKREQALEKEKLETELKFLKSQINPHFLFNTINSIFVLIHKNPSMASDALAKFSDLLRHQLYECNDAQIPLQQELDFLANFISLEQLRHDTHVETTITIPTDPTGSLLIAPFILLPFVENAFKHVSQDKEKSNHIRININLAEDTLYLSTSNSTSSRLLNRSSLPPSSGIGLKNVQRRLELIYPDIYKLDLQQEATDFKVSLSILLKQEKQFQKLAV</sequence>
<evidence type="ECO:0000313" key="4">
    <source>
        <dbReference type="Proteomes" id="UP000033121"/>
    </source>
</evidence>
<keyword evidence="1" id="KW-0812">Transmembrane</keyword>
<accession>A0A0E9MZX0</accession>
<dbReference type="GO" id="GO:0016020">
    <property type="term" value="C:membrane"/>
    <property type="evidence" value="ECO:0007669"/>
    <property type="project" value="InterPro"/>
</dbReference>
<evidence type="ECO:0000259" key="2">
    <source>
        <dbReference type="Pfam" id="PF06580"/>
    </source>
</evidence>
<name>A0A0E9MZX0_9BACT</name>
<keyword evidence="3" id="KW-0418">Kinase</keyword>
<gene>
    <name evidence="3" type="ORF">FPE01S_02_04070</name>
</gene>
<dbReference type="PANTHER" id="PTHR34220:SF7">
    <property type="entry name" value="SENSOR HISTIDINE KINASE YPDA"/>
    <property type="match status" value="1"/>
</dbReference>
<keyword evidence="1" id="KW-0472">Membrane</keyword>
<dbReference type="SUPFAM" id="SSF55874">
    <property type="entry name" value="ATPase domain of HSP90 chaperone/DNA topoisomerase II/histidine kinase"/>
    <property type="match status" value="1"/>
</dbReference>
<proteinExistence type="predicted"/>
<comment type="caution">
    <text evidence="3">The sequence shown here is derived from an EMBL/GenBank/DDBJ whole genome shotgun (WGS) entry which is preliminary data.</text>
</comment>
<dbReference type="GO" id="GO:0000155">
    <property type="term" value="F:phosphorelay sensor kinase activity"/>
    <property type="evidence" value="ECO:0007669"/>
    <property type="project" value="InterPro"/>
</dbReference>
<reference evidence="3 4" key="1">
    <citation type="submission" date="2015-04" db="EMBL/GenBank/DDBJ databases">
        <title>Whole genome shotgun sequence of Flavihumibacter petaseus NBRC 106054.</title>
        <authorList>
            <person name="Miyazawa S."/>
            <person name="Hosoyama A."/>
            <person name="Hashimoto M."/>
            <person name="Noguchi M."/>
            <person name="Tsuchikane K."/>
            <person name="Ohji S."/>
            <person name="Yamazoe A."/>
            <person name="Ichikawa N."/>
            <person name="Kimura A."/>
            <person name="Fujita N."/>
        </authorList>
    </citation>
    <scope>NUCLEOTIDE SEQUENCE [LARGE SCALE GENOMIC DNA]</scope>
    <source>
        <strain evidence="3 4">NBRC 106054</strain>
    </source>
</reference>
<keyword evidence="4" id="KW-1185">Reference proteome</keyword>
<feature type="transmembrane region" description="Helical" evidence="1">
    <location>
        <begin position="7"/>
        <end position="26"/>
    </location>
</feature>
<dbReference type="STRING" id="1220578.FPE01S_02_04070"/>
<evidence type="ECO:0000313" key="3">
    <source>
        <dbReference type="EMBL" id="GAO43302.1"/>
    </source>
</evidence>
<organism evidence="3 4">
    <name type="scientific">Flavihumibacter petaseus NBRC 106054</name>
    <dbReference type="NCBI Taxonomy" id="1220578"/>
    <lineage>
        <taxon>Bacteria</taxon>
        <taxon>Pseudomonadati</taxon>
        <taxon>Bacteroidota</taxon>
        <taxon>Chitinophagia</taxon>
        <taxon>Chitinophagales</taxon>
        <taxon>Chitinophagaceae</taxon>
        <taxon>Flavihumibacter</taxon>
    </lineage>
</organism>
<dbReference type="Pfam" id="PF06580">
    <property type="entry name" value="His_kinase"/>
    <property type="match status" value="1"/>
</dbReference>
<dbReference type="PANTHER" id="PTHR34220">
    <property type="entry name" value="SENSOR HISTIDINE KINASE YPDA"/>
    <property type="match status" value="1"/>
</dbReference>
<dbReference type="InterPro" id="IPR050640">
    <property type="entry name" value="Bact_2-comp_sensor_kinase"/>
</dbReference>
<dbReference type="Gene3D" id="3.30.565.10">
    <property type="entry name" value="Histidine kinase-like ATPase, C-terminal domain"/>
    <property type="match status" value="1"/>
</dbReference>
<feature type="transmembrane region" description="Helical" evidence="1">
    <location>
        <begin position="66"/>
        <end position="90"/>
    </location>
</feature>